<dbReference type="EMBL" id="JEMT01026701">
    <property type="protein sequence ID" value="EXX58562.1"/>
    <property type="molecule type" value="Genomic_DNA"/>
</dbReference>
<feature type="domain" description="Protein kinase" evidence="1">
    <location>
        <begin position="688"/>
        <end position="985"/>
    </location>
</feature>
<protein>
    <submittedName>
        <fullName evidence="2">Rad53p</fullName>
    </submittedName>
</protein>
<evidence type="ECO:0000313" key="3">
    <source>
        <dbReference type="Proteomes" id="UP000022910"/>
    </source>
</evidence>
<dbReference type="Pfam" id="PF07714">
    <property type="entry name" value="PK_Tyr_Ser-Thr"/>
    <property type="match status" value="1"/>
</dbReference>
<reference evidence="2 3" key="1">
    <citation type="submission" date="2014-02" db="EMBL/GenBank/DDBJ databases">
        <title>Single nucleus genome sequencing reveals high similarity among nuclei of an endomycorrhizal fungus.</title>
        <authorList>
            <person name="Lin K."/>
            <person name="Geurts R."/>
            <person name="Zhang Z."/>
            <person name="Limpens E."/>
            <person name="Saunders D.G."/>
            <person name="Mu D."/>
            <person name="Pang E."/>
            <person name="Cao H."/>
            <person name="Cha H."/>
            <person name="Lin T."/>
            <person name="Zhou Q."/>
            <person name="Shang Y."/>
            <person name="Li Y."/>
            <person name="Ivanov S."/>
            <person name="Sharma T."/>
            <person name="Velzen R.V."/>
            <person name="Ruijter N.D."/>
            <person name="Aanen D.K."/>
            <person name="Win J."/>
            <person name="Kamoun S."/>
            <person name="Bisseling T."/>
            <person name="Huang S."/>
        </authorList>
    </citation>
    <scope>NUCLEOTIDE SEQUENCE [LARGE SCALE GENOMIC DNA]</scope>
    <source>
        <strain evidence="3">DAOM197198w</strain>
    </source>
</reference>
<dbReference type="GO" id="GO:0007165">
    <property type="term" value="P:signal transduction"/>
    <property type="evidence" value="ECO:0007669"/>
    <property type="project" value="TreeGrafter"/>
</dbReference>
<organism evidence="2 3">
    <name type="scientific">Rhizophagus irregularis (strain DAOM 197198w)</name>
    <name type="common">Glomus intraradices</name>
    <dbReference type="NCBI Taxonomy" id="1432141"/>
    <lineage>
        <taxon>Eukaryota</taxon>
        <taxon>Fungi</taxon>
        <taxon>Fungi incertae sedis</taxon>
        <taxon>Mucoromycota</taxon>
        <taxon>Glomeromycotina</taxon>
        <taxon>Glomeromycetes</taxon>
        <taxon>Glomerales</taxon>
        <taxon>Glomeraceae</taxon>
        <taxon>Rhizophagus</taxon>
    </lineage>
</organism>
<dbReference type="InterPro" id="IPR001245">
    <property type="entry name" value="Ser-Thr/Tyr_kinase_cat_dom"/>
</dbReference>
<evidence type="ECO:0000313" key="2">
    <source>
        <dbReference type="EMBL" id="EXX58562.1"/>
    </source>
</evidence>
<dbReference type="HOGENOM" id="CLU_000288_7_8_1"/>
<dbReference type="InterPro" id="IPR050167">
    <property type="entry name" value="Ser_Thr_protein_kinase"/>
</dbReference>
<evidence type="ECO:0000259" key="1">
    <source>
        <dbReference type="PROSITE" id="PS50011"/>
    </source>
</evidence>
<comment type="caution">
    <text evidence="2">The sequence shown here is derived from an EMBL/GenBank/DDBJ whole genome shotgun (WGS) entry which is preliminary data.</text>
</comment>
<name>A0A015IMY1_RHIIW</name>
<dbReference type="Gene3D" id="1.10.510.10">
    <property type="entry name" value="Transferase(Phosphotransferase) domain 1"/>
    <property type="match status" value="1"/>
</dbReference>
<dbReference type="PANTHER" id="PTHR23257">
    <property type="entry name" value="SERINE-THREONINE PROTEIN KINASE"/>
    <property type="match status" value="1"/>
</dbReference>
<dbReference type="InterPro" id="IPR011009">
    <property type="entry name" value="Kinase-like_dom_sf"/>
</dbReference>
<dbReference type="SUPFAM" id="SSF56112">
    <property type="entry name" value="Protein kinase-like (PK-like)"/>
    <property type="match status" value="1"/>
</dbReference>
<keyword evidence="3" id="KW-1185">Reference proteome</keyword>
<proteinExistence type="predicted"/>
<dbReference type="GO" id="GO:0005737">
    <property type="term" value="C:cytoplasm"/>
    <property type="evidence" value="ECO:0007669"/>
    <property type="project" value="TreeGrafter"/>
</dbReference>
<sequence length="1035" mass="122389">MSSQSNQCEKCGEKYMDIYIKWCKPCHINYLKNNFTNWTSGNEKIDIFIQEMQLKIIYYSDIVVEWVPYNQFIDIIKIRNDDDNVATMYSTLWNNGPLNYDNNKKEWIRESNKRVILKYLTLDVDEFLNEAKNYSISNKIYGISQNPDTKVYILICQDGYCENCGKEYTDIFNWCKPCHINYLINNFTNWTSEDEKINNMIQKMQLATDYYGQTVVEWVPFNQLIDIKEIKKGDSNVAIIYSALWNSGPLYYDNDERKWVRESNSKVTLKCLALDINEFLKEIKNYIINNVIYGISQNPNTKDYIIVCQDEYCGECGEQYTDMYTKWCKPCYINYLKDDFTNWSSGNKEIDIFIQGMQLAIDIFDRTIIEWIPYDQFINIKEVGIEIYTAIWNNGPLEFKKKRIRESNKKVTLKCLSLDINEFLNEVKNYIRLNYIYGISQNPNTKDYIIVCQDEQCEECGEQYADLNYNWCKSCHMTHLKNKFTNWTSGNEEINIFIQEMQLNISNHYDIIVEWIPYNQLIDIKKMEYDNDGNDDVFTKYSAIWNNGPLNYDDYKKEWTRISNKEVALITLKPLDSNSYNMIDEFLNKVKDYSTNPSDGIGIYGISQNPDTKNYIMVLQDQYCVKCGDHYIDLYNKWCKPCQINCLKNNFINWTSENEKIDDFIQEIQLKINRYDDIILEWIPYTQFYRVEKIDKGGFATVYSAIWKDGPLTYDRHKKKYEREYFKEVALKSLDNSQNITNEFINEVKTYSIKSYSHSTIIKIYGISQDPDTKNYIMVLQYAKCGNFNNWIRYYSENINYSAKLEVLCNIFNGLKEIHQMKMVHRDFHIGNILINNDHNLTLPNNNRYHLSTDINLPVAAYISDMGLCGEASNTDKTKIYGVMPYVAPEVLRDKPYTQAADVYSFGMVMYFIITGRQPFENRAHDHQLVLSICNGIRPEILEIPELKSNWYIDLMKKCWDQNPENRPNVESIGTILYDTNRLTLMDELEKAEKYLFDKGHREDDQLTTSPQTSYKSQVLNHYISEDLEAFDFTE</sequence>
<dbReference type="OrthoDB" id="2355416at2759"/>
<dbReference type="InterPro" id="IPR000719">
    <property type="entry name" value="Prot_kinase_dom"/>
</dbReference>
<dbReference type="AlphaFoldDB" id="A0A015IMY1"/>
<gene>
    <name evidence="2" type="ORF">RirG_196840</name>
</gene>
<dbReference type="Proteomes" id="UP000022910">
    <property type="component" value="Unassembled WGS sequence"/>
</dbReference>
<dbReference type="GO" id="GO:0004672">
    <property type="term" value="F:protein kinase activity"/>
    <property type="evidence" value="ECO:0007669"/>
    <property type="project" value="InterPro"/>
</dbReference>
<dbReference type="PANTHER" id="PTHR23257:SF963">
    <property type="entry name" value="AT08303P"/>
    <property type="match status" value="1"/>
</dbReference>
<dbReference type="GO" id="GO:0005524">
    <property type="term" value="F:ATP binding"/>
    <property type="evidence" value="ECO:0007669"/>
    <property type="project" value="InterPro"/>
</dbReference>
<accession>A0A015IMY1</accession>
<dbReference type="PROSITE" id="PS50011">
    <property type="entry name" value="PROTEIN_KINASE_DOM"/>
    <property type="match status" value="1"/>
</dbReference>